<proteinExistence type="predicted"/>
<dbReference type="EMBL" id="JADCNM010000151">
    <property type="protein sequence ID" value="KAG0449950.1"/>
    <property type="molecule type" value="Genomic_DNA"/>
</dbReference>
<gene>
    <name evidence="2" type="ORF">HPP92_016535</name>
    <name evidence="1" type="ORF">HPP92_027012</name>
</gene>
<sequence length="111" mass="12242">MQKRSTNINIAHQPELYDKTVNLASSTDITAVVASSHKASKHKTVRLSPSIQLLTEKFDCFGKATYSNTARDDEIGLEISEKPLEMKREMAGIGWLARTLSPSFAASTTQE</sequence>
<name>A0A835QB25_VANPL</name>
<evidence type="ECO:0000313" key="2">
    <source>
        <dbReference type="EMBL" id="KAG0469835.1"/>
    </source>
</evidence>
<protein>
    <submittedName>
        <fullName evidence="2">Uncharacterized protein</fullName>
    </submittedName>
</protein>
<evidence type="ECO:0000313" key="1">
    <source>
        <dbReference type="EMBL" id="KAG0449950.1"/>
    </source>
</evidence>
<reference evidence="3 4" key="1">
    <citation type="journal article" date="2020" name="Nat. Food">
        <title>A phased Vanilla planifolia genome enables genetic improvement of flavour and production.</title>
        <authorList>
            <person name="Hasing T."/>
            <person name="Tang H."/>
            <person name="Brym M."/>
            <person name="Khazi F."/>
            <person name="Huang T."/>
            <person name="Chambers A.H."/>
        </authorList>
    </citation>
    <scope>NUCLEOTIDE SEQUENCE [LARGE SCALE GENOMIC DNA]</scope>
    <source>
        <tissue evidence="2">Leaf</tissue>
    </source>
</reference>
<comment type="caution">
    <text evidence="2">The sequence shown here is derived from an EMBL/GenBank/DDBJ whole genome shotgun (WGS) entry which is preliminary data.</text>
</comment>
<keyword evidence="3" id="KW-1185">Reference proteome</keyword>
<dbReference type="AlphaFoldDB" id="A0A835QB25"/>
<dbReference type="Proteomes" id="UP000639772">
    <property type="component" value="Unassembled WGS sequence"/>
</dbReference>
<organism evidence="2 3">
    <name type="scientific">Vanilla planifolia</name>
    <name type="common">Vanilla</name>
    <dbReference type="NCBI Taxonomy" id="51239"/>
    <lineage>
        <taxon>Eukaryota</taxon>
        <taxon>Viridiplantae</taxon>
        <taxon>Streptophyta</taxon>
        <taxon>Embryophyta</taxon>
        <taxon>Tracheophyta</taxon>
        <taxon>Spermatophyta</taxon>
        <taxon>Magnoliopsida</taxon>
        <taxon>Liliopsida</taxon>
        <taxon>Asparagales</taxon>
        <taxon>Orchidaceae</taxon>
        <taxon>Vanilloideae</taxon>
        <taxon>Vanilleae</taxon>
        <taxon>Vanilla</taxon>
    </lineage>
</organism>
<dbReference type="EMBL" id="JADCNL010000008">
    <property type="protein sequence ID" value="KAG0469835.1"/>
    <property type="molecule type" value="Genomic_DNA"/>
</dbReference>
<evidence type="ECO:0000313" key="3">
    <source>
        <dbReference type="Proteomes" id="UP000636800"/>
    </source>
</evidence>
<dbReference type="Proteomes" id="UP000636800">
    <property type="component" value="Unassembled WGS sequence"/>
</dbReference>
<accession>A0A835QB25</accession>
<evidence type="ECO:0000313" key="4">
    <source>
        <dbReference type="Proteomes" id="UP000639772"/>
    </source>
</evidence>